<evidence type="ECO:0000313" key="2">
    <source>
        <dbReference type="EMBL" id="CDF33997.1"/>
    </source>
</evidence>
<evidence type="ECO:0000256" key="1">
    <source>
        <dbReference type="SAM" id="MobiDB-lite"/>
    </source>
</evidence>
<dbReference type="Proteomes" id="UP000012073">
    <property type="component" value="Unassembled WGS sequence"/>
</dbReference>
<keyword evidence="3" id="KW-1185">Reference proteome</keyword>
<dbReference type="EMBL" id="HG001666">
    <property type="protein sequence ID" value="CDF33997.1"/>
    <property type="molecule type" value="Genomic_DNA"/>
</dbReference>
<feature type="region of interest" description="Disordered" evidence="1">
    <location>
        <begin position="1"/>
        <end position="22"/>
    </location>
</feature>
<dbReference type="GeneID" id="17321545"/>
<sequence>MLHEEPGSSPYQNVIIREKTPERDSASQLCKAFSNIL</sequence>
<gene>
    <name evidence="2" type="ORF">CHC_T00002632001</name>
</gene>
<proteinExistence type="predicted"/>
<accession>R7Q655</accession>
<organism evidence="2 3">
    <name type="scientific">Chondrus crispus</name>
    <name type="common">Carrageen Irish moss</name>
    <name type="synonym">Polymorpha crispa</name>
    <dbReference type="NCBI Taxonomy" id="2769"/>
    <lineage>
        <taxon>Eukaryota</taxon>
        <taxon>Rhodophyta</taxon>
        <taxon>Florideophyceae</taxon>
        <taxon>Rhodymeniophycidae</taxon>
        <taxon>Gigartinales</taxon>
        <taxon>Gigartinaceae</taxon>
        <taxon>Chondrus</taxon>
    </lineage>
</organism>
<dbReference type="KEGG" id="ccp:CHC_T00002632001"/>
<reference evidence="3" key="1">
    <citation type="journal article" date="2013" name="Proc. Natl. Acad. Sci. U.S.A.">
        <title>Genome structure and metabolic features in the red seaweed Chondrus crispus shed light on evolution of the Archaeplastida.</title>
        <authorList>
            <person name="Collen J."/>
            <person name="Porcel B."/>
            <person name="Carre W."/>
            <person name="Ball S.G."/>
            <person name="Chaparro C."/>
            <person name="Tonon T."/>
            <person name="Barbeyron T."/>
            <person name="Michel G."/>
            <person name="Noel B."/>
            <person name="Valentin K."/>
            <person name="Elias M."/>
            <person name="Artiguenave F."/>
            <person name="Arun A."/>
            <person name="Aury J.M."/>
            <person name="Barbosa-Neto J.F."/>
            <person name="Bothwell J.H."/>
            <person name="Bouget F.Y."/>
            <person name="Brillet L."/>
            <person name="Cabello-Hurtado F."/>
            <person name="Capella-Gutierrez S."/>
            <person name="Charrier B."/>
            <person name="Cladiere L."/>
            <person name="Cock J.M."/>
            <person name="Coelho S.M."/>
            <person name="Colleoni C."/>
            <person name="Czjzek M."/>
            <person name="Da Silva C."/>
            <person name="Delage L."/>
            <person name="Denoeud F."/>
            <person name="Deschamps P."/>
            <person name="Dittami S.M."/>
            <person name="Gabaldon T."/>
            <person name="Gachon C.M."/>
            <person name="Groisillier A."/>
            <person name="Herve C."/>
            <person name="Jabbari K."/>
            <person name="Katinka M."/>
            <person name="Kloareg B."/>
            <person name="Kowalczyk N."/>
            <person name="Labadie K."/>
            <person name="Leblanc C."/>
            <person name="Lopez P.J."/>
            <person name="McLachlan D.H."/>
            <person name="Meslet-Cladiere L."/>
            <person name="Moustafa A."/>
            <person name="Nehr Z."/>
            <person name="Nyvall Collen P."/>
            <person name="Panaud O."/>
            <person name="Partensky F."/>
            <person name="Poulain J."/>
            <person name="Rensing S.A."/>
            <person name="Rousvoal S."/>
            <person name="Samson G."/>
            <person name="Symeonidi A."/>
            <person name="Weissenbach J."/>
            <person name="Zambounis A."/>
            <person name="Wincker P."/>
            <person name="Boyen C."/>
        </authorList>
    </citation>
    <scope>NUCLEOTIDE SEQUENCE [LARGE SCALE GENOMIC DNA]</scope>
    <source>
        <strain evidence="3">cv. Stackhouse</strain>
    </source>
</reference>
<dbReference type="PhylomeDB" id="R7Q655"/>
<name>R7Q655_CHOCR</name>
<dbReference type="Gramene" id="CDF33997">
    <property type="protein sequence ID" value="CDF33997"/>
    <property type="gene ID" value="CHC_T00002632001"/>
</dbReference>
<dbReference type="AlphaFoldDB" id="R7Q655"/>
<dbReference type="RefSeq" id="XP_005713816.1">
    <property type="nucleotide sequence ID" value="XM_005713759.1"/>
</dbReference>
<protein>
    <submittedName>
        <fullName evidence="2">Uncharacterized protein</fullName>
    </submittedName>
</protein>
<evidence type="ECO:0000313" key="3">
    <source>
        <dbReference type="Proteomes" id="UP000012073"/>
    </source>
</evidence>